<dbReference type="InterPro" id="IPR016181">
    <property type="entry name" value="Acyl_CoA_acyltransferase"/>
</dbReference>
<keyword evidence="5" id="KW-1185">Reference proteome</keyword>
<evidence type="ECO:0000256" key="2">
    <source>
        <dbReference type="ARBA" id="ARBA00023315"/>
    </source>
</evidence>
<gene>
    <name evidence="4" type="ORF">AWH49_10290</name>
</gene>
<proteinExistence type="predicted"/>
<dbReference type="Proteomes" id="UP000076935">
    <property type="component" value="Unassembled WGS sequence"/>
</dbReference>
<organism evidence="4 5">
    <name type="scientific">Domibacillus aminovorans</name>
    <dbReference type="NCBI Taxonomy" id="29332"/>
    <lineage>
        <taxon>Bacteria</taxon>
        <taxon>Bacillati</taxon>
        <taxon>Bacillota</taxon>
        <taxon>Bacilli</taxon>
        <taxon>Bacillales</taxon>
        <taxon>Bacillaceae</taxon>
        <taxon>Domibacillus</taxon>
    </lineage>
</organism>
<dbReference type="GO" id="GO:0008080">
    <property type="term" value="F:N-acetyltransferase activity"/>
    <property type="evidence" value="ECO:0007669"/>
    <property type="project" value="TreeGrafter"/>
</dbReference>
<keyword evidence="2" id="KW-0012">Acyltransferase</keyword>
<dbReference type="PANTHER" id="PTHR10545:SF29">
    <property type="entry name" value="GH14572P-RELATED"/>
    <property type="match status" value="1"/>
</dbReference>
<evidence type="ECO:0000259" key="3">
    <source>
        <dbReference type="PROSITE" id="PS51186"/>
    </source>
</evidence>
<reference evidence="4 5" key="1">
    <citation type="submission" date="2016-01" db="EMBL/GenBank/DDBJ databases">
        <title>Investigation of taxonomic status of Bacillus aminovorans.</title>
        <authorList>
            <person name="Verma A."/>
            <person name="Pal Y."/>
            <person name="Krishnamurthi S."/>
        </authorList>
    </citation>
    <scope>NUCLEOTIDE SEQUENCE [LARGE SCALE GENOMIC DNA]</scope>
    <source>
        <strain evidence="4 5">DSM 1314</strain>
    </source>
</reference>
<dbReference type="Gene3D" id="3.40.630.30">
    <property type="match status" value="1"/>
</dbReference>
<evidence type="ECO:0000313" key="5">
    <source>
        <dbReference type="Proteomes" id="UP000076935"/>
    </source>
</evidence>
<dbReference type="SUPFAM" id="SSF55729">
    <property type="entry name" value="Acyl-CoA N-acyltransferases (Nat)"/>
    <property type="match status" value="1"/>
</dbReference>
<evidence type="ECO:0000256" key="1">
    <source>
        <dbReference type="ARBA" id="ARBA00022679"/>
    </source>
</evidence>
<dbReference type="CDD" id="cd04301">
    <property type="entry name" value="NAT_SF"/>
    <property type="match status" value="1"/>
</dbReference>
<dbReference type="Pfam" id="PF00583">
    <property type="entry name" value="Acetyltransf_1"/>
    <property type="match status" value="1"/>
</dbReference>
<dbReference type="InterPro" id="IPR051016">
    <property type="entry name" value="Diverse_Substrate_AcTransf"/>
</dbReference>
<name>A0A177LA30_9BACI</name>
<dbReference type="InterPro" id="IPR000182">
    <property type="entry name" value="GNAT_dom"/>
</dbReference>
<dbReference type="PANTHER" id="PTHR10545">
    <property type="entry name" value="DIAMINE N-ACETYLTRANSFERASE"/>
    <property type="match status" value="1"/>
</dbReference>
<comment type="caution">
    <text evidence="4">The sequence shown here is derived from an EMBL/GenBank/DDBJ whole genome shotgun (WGS) entry which is preliminary data.</text>
</comment>
<evidence type="ECO:0000313" key="4">
    <source>
        <dbReference type="EMBL" id="OAH62344.1"/>
    </source>
</evidence>
<dbReference type="EMBL" id="LQWY01000009">
    <property type="protein sequence ID" value="OAH62344.1"/>
    <property type="molecule type" value="Genomic_DNA"/>
</dbReference>
<protein>
    <submittedName>
        <fullName evidence="4">GCN5 family acetyltransferase</fullName>
    </submittedName>
</protein>
<keyword evidence="1 4" id="KW-0808">Transferase</keyword>
<dbReference type="RefSeq" id="WP_063964817.1">
    <property type="nucleotide sequence ID" value="NZ_JBCNAN010000029.1"/>
</dbReference>
<dbReference type="PROSITE" id="PS51186">
    <property type="entry name" value="GNAT"/>
    <property type="match status" value="1"/>
</dbReference>
<sequence length="159" mass="18490">METQELVVTGIQIRKIEEKDIPQLLPHMYEYIVDFYKQPRPSESSLKGLINYILENPHEGIQFVAETTDTKEIVGFAILYFSFNTLAVKRNVHLHDLFVAPSRRGKNIGELLINHCIAHTRENDYSHMFWETAHDNLVGQSLYDKIGGKRNVWVNYEIS</sequence>
<feature type="domain" description="N-acetyltransferase" evidence="3">
    <location>
        <begin position="11"/>
        <end position="159"/>
    </location>
</feature>
<dbReference type="AlphaFoldDB" id="A0A177LA30"/>
<accession>A0A177LA30</accession>